<feature type="domain" description="GST N-terminal" evidence="2">
    <location>
        <begin position="18"/>
        <end position="123"/>
    </location>
</feature>
<reference evidence="4" key="1">
    <citation type="submission" date="2021-01" db="EMBL/GenBank/DDBJ databases">
        <authorList>
            <person name="Corre E."/>
            <person name="Pelletier E."/>
            <person name="Niang G."/>
            <person name="Scheremetjew M."/>
            <person name="Finn R."/>
            <person name="Kale V."/>
            <person name="Holt S."/>
            <person name="Cochrane G."/>
            <person name="Meng A."/>
            <person name="Brown T."/>
            <person name="Cohen L."/>
        </authorList>
    </citation>
    <scope>NUCLEOTIDE SEQUENCE</scope>
    <source>
        <strain evidence="4">PLY429</strain>
    </source>
</reference>
<evidence type="ECO:0008006" key="5">
    <source>
        <dbReference type="Google" id="ProtNLM"/>
    </source>
</evidence>
<evidence type="ECO:0000256" key="1">
    <source>
        <dbReference type="ARBA" id="ARBA00023002"/>
    </source>
</evidence>
<proteinExistence type="predicted"/>
<organism evidence="4">
    <name type="scientific">Tetraselmis chuii</name>
    <dbReference type="NCBI Taxonomy" id="63592"/>
    <lineage>
        <taxon>Eukaryota</taxon>
        <taxon>Viridiplantae</taxon>
        <taxon>Chlorophyta</taxon>
        <taxon>core chlorophytes</taxon>
        <taxon>Chlorodendrophyceae</taxon>
        <taxon>Chlorodendrales</taxon>
        <taxon>Chlorodendraceae</taxon>
        <taxon>Tetraselmis</taxon>
    </lineage>
</organism>
<dbReference type="AlphaFoldDB" id="A0A7S1SV85"/>
<dbReference type="InterPro" id="IPR040079">
    <property type="entry name" value="Glutathione_S-Trfase"/>
</dbReference>
<dbReference type="SUPFAM" id="SSF47616">
    <property type="entry name" value="GST C-terminal domain-like"/>
    <property type="match status" value="1"/>
</dbReference>
<feature type="domain" description="GST C-terminal" evidence="3">
    <location>
        <begin position="139"/>
        <end position="264"/>
    </location>
</feature>
<dbReference type="PROSITE" id="PS50404">
    <property type="entry name" value="GST_NTER"/>
    <property type="match status" value="1"/>
</dbReference>
<evidence type="ECO:0000259" key="3">
    <source>
        <dbReference type="PROSITE" id="PS50405"/>
    </source>
</evidence>
<evidence type="ECO:0000259" key="2">
    <source>
        <dbReference type="PROSITE" id="PS50404"/>
    </source>
</evidence>
<dbReference type="EMBL" id="HBGG01022130">
    <property type="protein sequence ID" value="CAD9209249.1"/>
    <property type="molecule type" value="Transcribed_RNA"/>
</dbReference>
<dbReference type="Pfam" id="PF13410">
    <property type="entry name" value="GST_C_2"/>
    <property type="match status" value="1"/>
</dbReference>
<dbReference type="InterPro" id="IPR036282">
    <property type="entry name" value="Glutathione-S-Trfase_C_sf"/>
</dbReference>
<dbReference type="InterPro" id="IPR005442">
    <property type="entry name" value="GST_omega"/>
</dbReference>
<accession>A0A7S1SV85</accession>
<dbReference type="InterPro" id="IPR050983">
    <property type="entry name" value="GST_Omega/HSP26"/>
</dbReference>
<dbReference type="Gene3D" id="1.20.1050.10">
    <property type="match status" value="1"/>
</dbReference>
<sequence length="290" mass="32778">MLLACSSNASAGGGAAAPALKYLSAWFCPFAHRATIALHHHAQHLNWEWVESLGWEKRASSDANSRKQANEPVHENWYHWKHPDLLKHTPAGLIPTVVDSRGRSIHESLVVVDYVDDLARQAAEARGTADDFQSLLSDDPMERAQMRLAAEEVNRKLCSPYYTMLVRTDATEQRAAFDQFLKDLGTFENELREPFARGDRLSVVDVALLPWAQRFYILEHYRGFEIPPEMERYHAWLAACRALPPVANSTPDHDEYLKHIGRYADSSARSKVANAVRSGRSAHELDPDHD</sequence>
<dbReference type="Pfam" id="PF13409">
    <property type="entry name" value="GST_N_2"/>
    <property type="match status" value="1"/>
</dbReference>
<dbReference type="SFLD" id="SFLDS00019">
    <property type="entry name" value="Glutathione_Transferase_(cytos"/>
    <property type="match status" value="1"/>
</dbReference>
<name>A0A7S1SV85_9CHLO</name>
<dbReference type="GO" id="GO:0045174">
    <property type="term" value="F:glutathione dehydrogenase (ascorbate) activity"/>
    <property type="evidence" value="ECO:0007669"/>
    <property type="project" value="UniProtKB-ARBA"/>
</dbReference>
<dbReference type="GO" id="GO:0005737">
    <property type="term" value="C:cytoplasm"/>
    <property type="evidence" value="ECO:0007669"/>
    <property type="project" value="InterPro"/>
</dbReference>
<dbReference type="PANTHER" id="PTHR43968:SF6">
    <property type="entry name" value="GLUTATHIONE S-TRANSFERASE OMEGA"/>
    <property type="match status" value="1"/>
</dbReference>
<dbReference type="PRINTS" id="PR01625">
    <property type="entry name" value="GSTRNSFRASEO"/>
</dbReference>
<evidence type="ECO:0000313" key="4">
    <source>
        <dbReference type="EMBL" id="CAD9209249.1"/>
    </source>
</evidence>
<dbReference type="SUPFAM" id="SSF52833">
    <property type="entry name" value="Thioredoxin-like"/>
    <property type="match status" value="1"/>
</dbReference>
<dbReference type="Gene3D" id="3.40.30.10">
    <property type="entry name" value="Glutaredoxin"/>
    <property type="match status" value="1"/>
</dbReference>
<protein>
    <recommendedName>
        <fullName evidence="5">Glutathione transferase</fullName>
    </recommendedName>
</protein>
<dbReference type="PANTHER" id="PTHR43968">
    <property type="match status" value="1"/>
</dbReference>
<dbReference type="InterPro" id="IPR010987">
    <property type="entry name" value="Glutathione-S-Trfase_C-like"/>
</dbReference>
<dbReference type="InterPro" id="IPR036249">
    <property type="entry name" value="Thioredoxin-like_sf"/>
</dbReference>
<gene>
    <name evidence="4" type="ORF">TCHU04912_LOCUS11488</name>
</gene>
<dbReference type="PROSITE" id="PS50405">
    <property type="entry name" value="GST_CTER"/>
    <property type="match status" value="1"/>
</dbReference>
<dbReference type="InterPro" id="IPR004045">
    <property type="entry name" value="Glutathione_S-Trfase_N"/>
</dbReference>
<dbReference type="GO" id="GO:0004364">
    <property type="term" value="F:glutathione transferase activity"/>
    <property type="evidence" value="ECO:0007669"/>
    <property type="project" value="InterPro"/>
</dbReference>
<keyword evidence="1" id="KW-0560">Oxidoreductase</keyword>